<keyword evidence="1" id="KW-1133">Transmembrane helix</keyword>
<feature type="transmembrane region" description="Helical" evidence="1">
    <location>
        <begin position="7"/>
        <end position="26"/>
    </location>
</feature>
<evidence type="ECO:0000313" key="3">
    <source>
        <dbReference type="Proteomes" id="UP000030651"/>
    </source>
</evidence>
<evidence type="ECO:0000313" key="2">
    <source>
        <dbReference type="EMBL" id="ETS82723.1"/>
    </source>
</evidence>
<dbReference type="HOGENOM" id="CLU_1750342_0_0_1"/>
<evidence type="ECO:0000256" key="1">
    <source>
        <dbReference type="SAM" id="Phobius"/>
    </source>
</evidence>
<keyword evidence="3" id="KW-1185">Reference proteome</keyword>
<feature type="transmembrane region" description="Helical" evidence="1">
    <location>
        <begin position="97"/>
        <end position="122"/>
    </location>
</feature>
<keyword evidence="1" id="KW-0472">Membrane</keyword>
<dbReference type="Proteomes" id="UP000030651">
    <property type="component" value="Unassembled WGS sequence"/>
</dbReference>
<dbReference type="InParanoid" id="W3X9F2"/>
<reference evidence="3" key="1">
    <citation type="journal article" date="2015" name="BMC Genomics">
        <title>Genomic and transcriptomic analysis of the endophytic fungus Pestalotiopsis fici reveals its lifestyle and high potential for synthesis of natural products.</title>
        <authorList>
            <person name="Wang X."/>
            <person name="Zhang X."/>
            <person name="Liu L."/>
            <person name="Xiang M."/>
            <person name="Wang W."/>
            <person name="Sun X."/>
            <person name="Che Y."/>
            <person name="Guo L."/>
            <person name="Liu G."/>
            <person name="Guo L."/>
            <person name="Wang C."/>
            <person name="Yin W.B."/>
            <person name="Stadler M."/>
            <person name="Zhang X."/>
            <person name="Liu X."/>
        </authorList>
    </citation>
    <scope>NUCLEOTIDE SEQUENCE [LARGE SCALE GENOMIC DNA]</scope>
    <source>
        <strain evidence="3">W106-1 / CGMCC3.15140</strain>
    </source>
</reference>
<dbReference type="AlphaFoldDB" id="W3X9F2"/>
<proteinExistence type="predicted"/>
<dbReference type="RefSeq" id="XP_007831371.1">
    <property type="nucleotide sequence ID" value="XM_007833180.1"/>
</dbReference>
<dbReference type="GeneID" id="19269612"/>
<protein>
    <submittedName>
        <fullName evidence="2">Uncharacterized protein</fullName>
    </submittedName>
</protein>
<dbReference type="OrthoDB" id="10511032at2759"/>
<dbReference type="EMBL" id="KI912111">
    <property type="protein sequence ID" value="ETS82723.1"/>
    <property type="molecule type" value="Genomic_DNA"/>
</dbReference>
<feature type="transmembrane region" description="Helical" evidence="1">
    <location>
        <begin position="32"/>
        <end position="56"/>
    </location>
</feature>
<sequence>MQNLPKRLYIAATIPASVIVGLGTLAEQSDRLGVAVTTLYVLWFVLFLVFICLSYLRVSQDSDFHRICFYHLIIIGATLAFLGYLHNGNYNAKISFLWTPFTIQVGILLAVGLQECASVVSWRNFRRLLLSFLDGLRLLMGAQDEHLPL</sequence>
<name>W3X9F2_PESFW</name>
<accession>W3X9F2</accession>
<keyword evidence="1" id="KW-0812">Transmembrane</keyword>
<organism evidence="2 3">
    <name type="scientific">Pestalotiopsis fici (strain W106-1 / CGMCC3.15140)</name>
    <dbReference type="NCBI Taxonomy" id="1229662"/>
    <lineage>
        <taxon>Eukaryota</taxon>
        <taxon>Fungi</taxon>
        <taxon>Dikarya</taxon>
        <taxon>Ascomycota</taxon>
        <taxon>Pezizomycotina</taxon>
        <taxon>Sordariomycetes</taxon>
        <taxon>Xylariomycetidae</taxon>
        <taxon>Amphisphaeriales</taxon>
        <taxon>Sporocadaceae</taxon>
        <taxon>Pestalotiopsis</taxon>
    </lineage>
</organism>
<gene>
    <name evidence="2" type="ORF">PFICI_04599</name>
</gene>
<feature type="transmembrane region" description="Helical" evidence="1">
    <location>
        <begin position="68"/>
        <end position="85"/>
    </location>
</feature>
<dbReference type="KEGG" id="pfy:PFICI_04599"/>